<accession>A0A9P5NKM1</accession>
<keyword evidence="4" id="KW-1185">Reference proteome</keyword>
<organism evidence="3 4">
    <name type="scientific">Gymnopilus junonius</name>
    <name type="common">Spectacular rustgill mushroom</name>
    <name type="synonym">Gymnopilus spectabilis subsp. junonius</name>
    <dbReference type="NCBI Taxonomy" id="109634"/>
    <lineage>
        <taxon>Eukaryota</taxon>
        <taxon>Fungi</taxon>
        <taxon>Dikarya</taxon>
        <taxon>Basidiomycota</taxon>
        <taxon>Agaricomycotina</taxon>
        <taxon>Agaricomycetes</taxon>
        <taxon>Agaricomycetidae</taxon>
        <taxon>Agaricales</taxon>
        <taxon>Agaricineae</taxon>
        <taxon>Hymenogastraceae</taxon>
        <taxon>Gymnopilus</taxon>
    </lineage>
</organism>
<evidence type="ECO:0000256" key="2">
    <source>
        <dbReference type="SAM" id="Phobius"/>
    </source>
</evidence>
<dbReference type="EMBL" id="JADNYJ010000073">
    <property type="protein sequence ID" value="KAF8891105.1"/>
    <property type="molecule type" value="Genomic_DNA"/>
</dbReference>
<dbReference type="Proteomes" id="UP000724874">
    <property type="component" value="Unassembled WGS sequence"/>
</dbReference>
<feature type="compositionally biased region" description="Basic and acidic residues" evidence="1">
    <location>
        <begin position="239"/>
        <end position="253"/>
    </location>
</feature>
<feature type="transmembrane region" description="Helical" evidence="2">
    <location>
        <begin position="84"/>
        <end position="103"/>
    </location>
</feature>
<proteinExistence type="predicted"/>
<feature type="transmembrane region" description="Helical" evidence="2">
    <location>
        <begin position="54"/>
        <end position="77"/>
    </location>
</feature>
<feature type="region of interest" description="Disordered" evidence="1">
    <location>
        <begin position="220"/>
        <end position="266"/>
    </location>
</feature>
<evidence type="ECO:0000313" key="4">
    <source>
        <dbReference type="Proteomes" id="UP000724874"/>
    </source>
</evidence>
<protein>
    <submittedName>
        <fullName evidence="3">Uncharacterized protein</fullName>
    </submittedName>
</protein>
<evidence type="ECO:0000313" key="3">
    <source>
        <dbReference type="EMBL" id="KAF8891105.1"/>
    </source>
</evidence>
<dbReference type="OrthoDB" id="3118394at2759"/>
<feature type="transmembrane region" description="Helical" evidence="2">
    <location>
        <begin position="115"/>
        <end position="133"/>
    </location>
</feature>
<feature type="transmembrane region" description="Helical" evidence="2">
    <location>
        <begin position="160"/>
        <end position="178"/>
    </location>
</feature>
<reference evidence="3" key="1">
    <citation type="submission" date="2020-11" db="EMBL/GenBank/DDBJ databases">
        <authorList>
            <consortium name="DOE Joint Genome Institute"/>
            <person name="Ahrendt S."/>
            <person name="Riley R."/>
            <person name="Andreopoulos W."/>
            <person name="LaButti K."/>
            <person name="Pangilinan J."/>
            <person name="Ruiz-duenas F.J."/>
            <person name="Barrasa J.M."/>
            <person name="Sanchez-Garcia M."/>
            <person name="Camarero S."/>
            <person name="Miyauchi S."/>
            <person name="Serrano A."/>
            <person name="Linde D."/>
            <person name="Babiker R."/>
            <person name="Drula E."/>
            <person name="Ayuso-Fernandez I."/>
            <person name="Pacheco R."/>
            <person name="Padilla G."/>
            <person name="Ferreira P."/>
            <person name="Barriuso J."/>
            <person name="Kellner H."/>
            <person name="Castanera R."/>
            <person name="Alfaro M."/>
            <person name="Ramirez L."/>
            <person name="Pisabarro A.G."/>
            <person name="Kuo A."/>
            <person name="Tritt A."/>
            <person name="Lipzen A."/>
            <person name="He G."/>
            <person name="Yan M."/>
            <person name="Ng V."/>
            <person name="Cullen D."/>
            <person name="Martin F."/>
            <person name="Rosso M.-N."/>
            <person name="Henrissat B."/>
            <person name="Hibbett D."/>
            <person name="Martinez A.T."/>
            <person name="Grigoriev I.V."/>
        </authorList>
    </citation>
    <scope>NUCLEOTIDE SEQUENCE</scope>
    <source>
        <strain evidence="3">AH 44721</strain>
    </source>
</reference>
<keyword evidence="2" id="KW-0472">Membrane</keyword>
<name>A0A9P5NKM1_GYMJU</name>
<sequence length="266" mass="28574">MAQDLGAILISLEIVLFSILSIPLATLSALLFSWLTHLPHTVRQEVEKDLGGGAGLLVVLFVGMLGSFLWLVMILCIGFRVNCLLRPPVTNVILLFPFRYILLSSRYNQVLTAKVVGVLGFLSVIMWVAYLVATPWHPESKLSPEILAVQTVRKGCREILALKCLILVNLSLLALFILTCIGENRRLSGPGNASSARGQRTAVIAPNNIMALEDGAAGQPAHSREVAGKGNLGGAVDRNVSHPESEETQEKPTTEAINMAAMDGAG</sequence>
<keyword evidence="2" id="KW-0812">Transmembrane</keyword>
<dbReference type="AlphaFoldDB" id="A0A9P5NKM1"/>
<keyword evidence="2" id="KW-1133">Transmembrane helix</keyword>
<comment type="caution">
    <text evidence="3">The sequence shown here is derived from an EMBL/GenBank/DDBJ whole genome shotgun (WGS) entry which is preliminary data.</text>
</comment>
<gene>
    <name evidence="3" type="ORF">CPB84DRAFT_1784425</name>
</gene>
<feature type="transmembrane region" description="Helical" evidence="2">
    <location>
        <begin position="7"/>
        <end position="34"/>
    </location>
</feature>
<evidence type="ECO:0000256" key="1">
    <source>
        <dbReference type="SAM" id="MobiDB-lite"/>
    </source>
</evidence>